<evidence type="ECO:0000313" key="9">
    <source>
        <dbReference type="Proteomes" id="UP000275027"/>
    </source>
</evidence>
<evidence type="ECO:0000313" key="6">
    <source>
        <dbReference type="EMBL" id="PKW29365.1"/>
    </source>
</evidence>
<comment type="caution">
    <text evidence="7">The sequence shown here is derived from an EMBL/GenBank/DDBJ whole genome shotgun (WGS) entry which is preliminary data.</text>
</comment>
<feature type="signal peptide" evidence="5">
    <location>
        <begin position="1"/>
        <end position="20"/>
    </location>
</feature>
<dbReference type="PANTHER" id="PTHR35089">
    <property type="entry name" value="CHAPERONE PROTEIN SKP"/>
    <property type="match status" value="1"/>
</dbReference>
<feature type="region of interest" description="Disordered" evidence="4">
    <location>
        <begin position="244"/>
        <end position="355"/>
    </location>
</feature>
<evidence type="ECO:0000256" key="4">
    <source>
        <dbReference type="SAM" id="MobiDB-lite"/>
    </source>
</evidence>
<dbReference type="GO" id="GO:0050821">
    <property type="term" value="P:protein stabilization"/>
    <property type="evidence" value="ECO:0007669"/>
    <property type="project" value="TreeGrafter"/>
</dbReference>
<dbReference type="Proteomes" id="UP000275027">
    <property type="component" value="Unassembled WGS sequence"/>
</dbReference>
<evidence type="ECO:0000313" key="7">
    <source>
        <dbReference type="EMBL" id="RLJ35135.1"/>
    </source>
</evidence>
<keyword evidence="8" id="KW-1185">Reference proteome</keyword>
<dbReference type="InterPro" id="IPR024930">
    <property type="entry name" value="Skp_dom_sf"/>
</dbReference>
<keyword evidence="3" id="KW-0175">Coiled coil</keyword>
<evidence type="ECO:0000313" key="8">
    <source>
        <dbReference type="Proteomes" id="UP000233767"/>
    </source>
</evidence>
<proteinExistence type="inferred from homology"/>
<dbReference type="SUPFAM" id="SSF111384">
    <property type="entry name" value="OmpH-like"/>
    <property type="match status" value="1"/>
</dbReference>
<name>A0A497V3L5_9FLAO</name>
<dbReference type="Gene3D" id="3.30.910.20">
    <property type="entry name" value="Skp domain"/>
    <property type="match status" value="1"/>
</dbReference>
<dbReference type="Pfam" id="PF03938">
    <property type="entry name" value="OmpH"/>
    <property type="match status" value="1"/>
</dbReference>
<feature type="chain" id="PRO_5019840702" evidence="5">
    <location>
        <begin position="21"/>
        <end position="355"/>
    </location>
</feature>
<feature type="compositionally biased region" description="Basic and acidic residues" evidence="4">
    <location>
        <begin position="244"/>
        <end position="274"/>
    </location>
</feature>
<keyword evidence="2 5" id="KW-0732">Signal</keyword>
<dbReference type="RefSeq" id="WP_101471284.1">
    <property type="nucleotide sequence ID" value="NZ_PJND01000007.1"/>
</dbReference>
<dbReference type="GO" id="GO:0051082">
    <property type="term" value="F:unfolded protein binding"/>
    <property type="evidence" value="ECO:0007669"/>
    <property type="project" value="InterPro"/>
</dbReference>
<protein>
    <submittedName>
        <fullName evidence="7">Outer membrane OmpH-like protein</fullName>
    </submittedName>
    <submittedName>
        <fullName evidence="6">Periplasmic chaperone for outer membrane proteins Skp</fullName>
    </submittedName>
</protein>
<feature type="coiled-coil region" evidence="3">
    <location>
        <begin position="39"/>
        <end position="106"/>
    </location>
</feature>
<dbReference type="PANTHER" id="PTHR35089:SF1">
    <property type="entry name" value="CHAPERONE PROTEIN SKP"/>
    <property type="match status" value="1"/>
</dbReference>
<feature type="region of interest" description="Disordered" evidence="4">
    <location>
        <begin position="178"/>
        <end position="207"/>
    </location>
</feature>
<gene>
    <name evidence="6" type="ORF">B0G92_0998</name>
    <name evidence="7" type="ORF">CLV50_0507</name>
</gene>
<evidence type="ECO:0000256" key="1">
    <source>
        <dbReference type="ARBA" id="ARBA00009091"/>
    </source>
</evidence>
<accession>A0A497V3L5</accession>
<evidence type="ECO:0000256" key="2">
    <source>
        <dbReference type="ARBA" id="ARBA00022729"/>
    </source>
</evidence>
<dbReference type="InterPro" id="IPR005632">
    <property type="entry name" value="Chaperone_Skp"/>
</dbReference>
<dbReference type="Proteomes" id="UP000233767">
    <property type="component" value="Unassembled WGS sequence"/>
</dbReference>
<evidence type="ECO:0000256" key="3">
    <source>
        <dbReference type="SAM" id="Coils"/>
    </source>
</evidence>
<sequence length="355" mass="41528">MRKHFFILLLAATFSTAINAQTRGIRIGYIDMEYILEKVPDYAEAKNQLELKAQKWKQEAEVKRNEINKLKENLKTERVLLTKELIEEREEEISFLENELLEFQQKRFGSTGDLITQKAVLVKPIQDQVFTIVQDIAEAKKYDFIFDKSSDLTMLFGAQRHNISDQVVRQLTRAEKREQLSKKQLKDEAEKERKQDMIDANPELAERQKVLEDKKAAREKMIEDRKLAAEEKRKAFEEKRAQLLAEREEKRNAAKTKTEDTKKEEKPAAEKKTTSTENVTEEGKGKTEEKAGQTAEERKAAMEQAKKEAAEERQRKLDERKKALEEKRKKLIEEREAAKKEKEEKKNSEENNKGN</sequence>
<feature type="compositionally biased region" description="Basic and acidic residues" evidence="4">
    <location>
        <begin position="281"/>
        <end position="355"/>
    </location>
</feature>
<dbReference type="SMART" id="SM00935">
    <property type="entry name" value="OmpH"/>
    <property type="match status" value="1"/>
</dbReference>
<dbReference type="EMBL" id="RCCB01000010">
    <property type="protein sequence ID" value="RLJ35135.1"/>
    <property type="molecule type" value="Genomic_DNA"/>
</dbReference>
<reference evidence="7 9" key="2">
    <citation type="submission" date="2018-10" db="EMBL/GenBank/DDBJ databases">
        <title>Genomic Encyclopedia of Archaeal and Bacterial Type Strains, Phase II (KMG-II): from individual species to whole genera.</title>
        <authorList>
            <person name="Goeker M."/>
        </authorList>
    </citation>
    <scope>NUCLEOTIDE SEQUENCE [LARGE SCALE GENOMIC DNA]</scope>
    <source>
        <strain evidence="7 9">DSM 21886</strain>
    </source>
</reference>
<evidence type="ECO:0000256" key="5">
    <source>
        <dbReference type="SAM" id="SignalP"/>
    </source>
</evidence>
<dbReference type="GO" id="GO:0005829">
    <property type="term" value="C:cytosol"/>
    <property type="evidence" value="ECO:0007669"/>
    <property type="project" value="TreeGrafter"/>
</dbReference>
<organism evidence="7 9">
    <name type="scientific">Flavobacterium lindanitolerans</name>
    <dbReference type="NCBI Taxonomy" id="428988"/>
    <lineage>
        <taxon>Bacteria</taxon>
        <taxon>Pseudomonadati</taxon>
        <taxon>Bacteroidota</taxon>
        <taxon>Flavobacteriia</taxon>
        <taxon>Flavobacteriales</taxon>
        <taxon>Flavobacteriaceae</taxon>
        <taxon>Flavobacterium</taxon>
    </lineage>
</organism>
<reference evidence="6 8" key="1">
    <citation type="submission" date="2017-12" db="EMBL/GenBank/DDBJ databases">
        <title>Genomic Encyclopedia of Type Strains, Phase III (KMG-III): the genomes of soil and plant-associated and newly described type strains.</title>
        <authorList>
            <person name="Whitman W."/>
        </authorList>
    </citation>
    <scope>NUCLEOTIDE SEQUENCE [LARGE SCALE GENOMIC DNA]</scope>
    <source>
        <strain evidence="6 8">IP-10</strain>
    </source>
</reference>
<feature type="compositionally biased region" description="Basic and acidic residues" evidence="4">
    <location>
        <begin position="178"/>
        <end position="197"/>
    </location>
</feature>
<comment type="similarity">
    <text evidence="1">Belongs to the Skp family.</text>
</comment>
<dbReference type="AlphaFoldDB" id="A0A497V3L5"/>
<dbReference type="EMBL" id="PJND01000007">
    <property type="protein sequence ID" value="PKW29365.1"/>
    <property type="molecule type" value="Genomic_DNA"/>
</dbReference>